<feature type="chain" id="PRO_5031324822" evidence="1">
    <location>
        <begin position="20"/>
        <end position="706"/>
    </location>
</feature>
<gene>
    <name evidence="4" type="ORF">MESINF_0846</name>
</gene>
<dbReference type="Pfam" id="PF08487">
    <property type="entry name" value="VIT"/>
    <property type="match status" value="1"/>
</dbReference>
<dbReference type="SUPFAM" id="SSF53300">
    <property type="entry name" value="vWA-like"/>
    <property type="match status" value="1"/>
</dbReference>
<evidence type="ECO:0000313" key="4">
    <source>
        <dbReference type="EMBL" id="SSC12295.1"/>
    </source>
</evidence>
<dbReference type="PROSITE" id="PS50234">
    <property type="entry name" value="VWFA"/>
    <property type="match status" value="1"/>
</dbReference>
<evidence type="ECO:0000259" key="2">
    <source>
        <dbReference type="PROSITE" id="PS50234"/>
    </source>
</evidence>
<dbReference type="PANTHER" id="PTHR10338:SF108">
    <property type="entry name" value="INTER-ALPHA-TRYPSIN INHIBITOR HEAVY CHAIN H4-LIKE PROTEIN"/>
    <property type="match status" value="1"/>
</dbReference>
<proteinExistence type="predicted"/>
<dbReference type="SMART" id="SM00609">
    <property type="entry name" value="VIT"/>
    <property type="match status" value="1"/>
</dbReference>
<organism evidence="4 5">
    <name type="scientific">Mesotoga infera</name>
    <dbReference type="NCBI Taxonomy" id="1236046"/>
    <lineage>
        <taxon>Bacteria</taxon>
        <taxon>Thermotogati</taxon>
        <taxon>Thermotogota</taxon>
        <taxon>Thermotogae</taxon>
        <taxon>Kosmotogales</taxon>
        <taxon>Kosmotogaceae</taxon>
        <taxon>Mesotoga</taxon>
    </lineage>
</organism>
<sequence>MKKMSVIAFLLLMVAPLAANGVVIPPHPVEPGIGGFKMNYHNVDITLDNGIARVKIEEEFENVSSHRLEAVYLFPIPSSAVISDFVMKVGDQVFKGEVLPADEARKIYQEIVAKLKDPALLEYVGSQLIRLSVFPFEPGEKRQFHIEYTQPLEISSNAYTMIYPLKIDSFLTAPIGRVSIRIKTTDEIAEVFSPTHTLKEVQVSGVSGREYIFQAVDFVPSSDVAMVFTASTEEIPSSVATFWDEKAGEGYFLLTLIPRLKEERIIPKDVVFVLDISGSMYGEKIEQAKKALEQVLQMLRSDDRFAIVTFDDGIYDLTGGLLSASEKGVWIEKVRRIQADGMTNIYGALQTSIDMFSRGDEGRFKVLLFLTDGAPTSGITETGRIVSDATNEARARNVHLFSFGVGTGVVAELLDRLVQENAGRVSYIVEGENIESKVTELYRSIETPALENVVISMEGIETAKVLPTGPHSLFSGYALRLSGLFFEEGDLKVTVEGTRGGERHTYEYYFQIDKIAGNEFVSRIWAQKRIALLANIYRYDSSLSEKAREEVAQEIIALSKKFNIINEFTSFLIAPERHLSYNAVVDRGGLGVAPQTTGSVMAAKSVAEMEMDQFVEGGTSDYRFVGSIGFYLKDEVWIEDNPEVEKLVPVKVKAFSQAYFDLFNVDDWLKEVLSLGEKVKFIYKGTLFETGDTGIENEKELEEFLK</sequence>
<dbReference type="Gene3D" id="3.40.50.410">
    <property type="entry name" value="von Willebrand factor, type A domain"/>
    <property type="match status" value="1"/>
</dbReference>
<keyword evidence="1" id="KW-0732">Signal</keyword>
<dbReference type="KEGG" id="minf:MESINF_0846"/>
<evidence type="ECO:0000256" key="1">
    <source>
        <dbReference type="SAM" id="SignalP"/>
    </source>
</evidence>
<feature type="domain" description="VIT" evidence="3">
    <location>
        <begin position="22"/>
        <end position="150"/>
    </location>
</feature>
<dbReference type="InterPro" id="IPR036465">
    <property type="entry name" value="vWFA_dom_sf"/>
</dbReference>
<name>A0A7Z7LF95_9BACT</name>
<dbReference type="InterPro" id="IPR013694">
    <property type="entry name" value="VIT"/>
</dbReference>
<dbReference type="AlphaFoldDB" id="A0A7Z7LF95"/>
<dbReference type="SMART" id="SM00327">
    <property type="entry name" value="VWA"/>
    <property type="match status" value="1"/>
</dbReference>
<dbReference type="Proteomes" id="UP000250796">
    <property type="component" value="Chromosome MESINF"/>
</dbReference>
<accession>A0A7Z7LF95</accession>
<feature type="signal peptide" evidence="1">
    <location>
        <begin position="1"/>
        <end position="19"/>
    </location>
</feature>
<dbReference type="PANTHER" id="PTHR10338">
    <property type="entry name" value="INTER-ALPHA-TRYPSIN INHIBITOR HEAVY CHAIN FAMILY MEMBER"/>
    <property type="match status" value="1"/>
</dbReference>
<dbReference type="InterPro" id="IPR050934">
    <property type="entry name" value="ITIH"/>
</dbReference>
<dbReference type="EMBL" id="LS974202">
    <property type="protein sequence ID" value="SSC12295.1"/>
    <property type="molecule type" value="Genomic_DNA"/>
</dbReference>
<dbReference type="Gene3D" id="2.60.40.3680">
    <property type="match status" value="1"/>
</dbReference>
<dbReference type="InterPro" id="IPR002035">
    <property type="entry name" value="VWF_A"/>
</dbReference>
<dbReference type="PROSITE" id="PS51468">
    <property type="entry name" value="VIT"/>
    <property type="match status" value="1"/>
</dbReference>
<dbReference type="Pfam" id="PF00092">
    <property type="entry name" value="VWA"/>
    <property type="match status" value="1"/>
</dbReference>
<evidence type="ECO:0000259" key="3">
    <source>
        <dbReference type="PROSITE" id="PS51468"/>
    </source>
</evidence>
<reference evidence="4 5" key="1">
    <citation type="submission" date="2017-01" db="EMBL/GenBank/DDBJ databases">
        <authorList>
            <person name="Erauso G."/>
        </authorList>
    </citation>
    <scope>NUCLEOTIDE SEQUENCE [LARGE SCALE GENOMIC DNA]</scope>
    <source>
        <strain evidence="4">MESINF1</strain>
    </source>
</reference>
<keyword evidence="5" id="KW-1185">Reference proteome</keyword>
<feature type="domain" description="VWFA" evidence="2">
    <location>
        <begin position="269"/>
        <end position="445"/>
    </location>
</feature>
<protein>
    <submittedName>
        <fullName evidence="4">von Willebrand factor type A</fullName>
    </submittedName>
</protein>
<evidence type="ECO:0000313" key="5">
    <source>
        <dbReference type="Proteomes" id="UP000250796"/>
    </source>
</evidence>